<accession>A0A1L0AWT5</accession>
<feature type="transmembrane region" description="Helical" evidence="1">
    <location>
        <begin position="478"/>
        <end position="502"/>
    </location>
</feature>
<keyword evidence="1" id="KW-1133">Transmembrane helix</keyword>
<name>A0A1L0AWT5_9GAMM</name>
<evidence type="ECO:0000259" key="2">
    <source>
        <dbReference type="Pfam" id="PF10145"/>
    </source>
</evidence>
<gene>
    <name evidence="3" type="ORF">NVI5450_0804</name>
</gene>
<keyword evidence="1" id="KW-0812">Transmembrane</keyword>
<reference evidence="3 4" key="1">
    <citation type="submission" date="2016-11" db="EMBL/GenBank/DDBJ databases">
        <authorList>
            <person name="Jaros S."/>
            <person name="Januszkiewicz K."/>
            <person name="Wedrychowicz H."/>
        </authorList>
    </citation>
    <scope>NUCLEOTIDE SEQUENCE [LARGE SCALE GENOMIC DNA]</scope>
    <source>
        <strain evidence="3">NVI 5450</strain>
    </source>
</reference>
<dbReference type="AlphaFoldDB" id="A0A1L0AWT5"/>
<feature type="transmembrane region" description="Helical" evidence="1">
    <location>
        <begin position="408"/>
        <end position="430"/>
    </location>
</feature>
<dbReference type="EMBL" id="FPLD01000030">
    <property type="protein sequence ID" value="SGY87880.1"/>
    <property type="molecule type" value="Genomic_DNA"/>
</dbReference>
<keyword evidence="1" id="KW-0472">Membrane</keyword>
<dbReference type="InterPro" id="IPR010090">
    <property type="entry name" value="Phage_tape_meas"/>
</dbReference>
<organism evidence="3 4">
    <name type="scientific">Moritella viscosa</name>
    <dbReference type="NCBI Taxonomy" id="80854"/>
    <lineage>
        <taxon>Bacteria</taxon>
        <taxon>Pseudomonadati</taxon>
        <taxon>Pseudomonadota</taxon>
        <taxon>Gammaproteobacteria</taxon>
        <taxon>Alteromonadales</taxon>
        <taxon>Moritellaceae</taxon>
        <taxon>Moritella</taxon>
    </lineage>
</organism>
<feature type="transmembrane region" description="Helical" evidence="1">
    <location>
        <begin position="381"/>
        <end position="402"/>
    </location>
</feature>
<sequence length="742" mass="77927">MSALSKLEKLMYTIGVVDKATGPVNKIMDKINQLSAQTASAQNQMMSGFMGTAGGAIALVSSLSPAIDHVAALGEVQTLGVANEDLTKLTKTAFEFTTQFGGNSAEFVRSAYDIQSAISGLTGDELASFTKASNVLAVATKADASTITSYMGTMYGIFEKTANKMGKSDWVNQVAGQTATAVQMYKTTGAEMQSAFSALGAKAANRGIDAAEQFAVLGELQLVLKSGSVAGTQYAAFIDGIGKAQKTLGIELTNSQGDMLGIDVVMSRINQKLTGIGSVARGDILNKAFGSKNAASVVDILSSKTAKLKQGINELSNVTDASKASEMANIIASPWDRFSGSLNGAATAMGQAVLPIIEPVVDMLVAMLGGVIWLTQEFPTLTGVLGAAAVGVIGLMMAFSAMNMIIGIYRFALIGLSVVTNGAAISTKLWQMGLVALRVMGFLGNIAAMGAYLAVIGLYRGVILAAQVSTKLWQLGLVALRVGGFLANIAAIGAYVGVMGLYRGAMLAAQGVTWLFNTALLANPIGLVIAGVVALVAAVAGLIFYWDAIVAAFKDSTWGQGLIKIFDGVMLVFTALIDNVKWVLEALGLIDGKDMTMKAEVEEITKTAAPIPADLNASQLTNRDISHVTATLPVAANQAFNTGAYTNVSQVQSGASTTGNQAFNELTAHSARIQQYQENNHQLAKVSSPRIQRTQYFQQSKQHTNNNSNSNADNSKRVYIDNVVMKSDNLDHDFEQLMELAG</sequence>
<dbReference type="Proteomes" id="UP000183794">
    <property type="component" value="Unassembled WGS sequence"/>
</dbReference>
<feature type="domain" description="Phage tail tape measure protein" evidence="2">
    <location>
        <begin position="93"/>
        <end position="290"/>
    </location>
</feature>
<dbReference type="RefSeq" id="WP_075518002.1">
    <property type="nucleotide sequence ID" value="NZ_FPLD01000030.1"/>
</dbReference>
<dbReference type="Pfam" id="PF10145">
    <property type="entry name" value="PhageMin_Tail"/>
    <property type="match status" value="1"/>
</dbReference>
<proteinExistence type="predicted"/>
<evidence type="ECO:0000256" key="1">
    <source>
        <dbReference type="SAM" id="Phobius"/>
    </source>
</evidence>
<evidence type="ECO:0000313" key="4">
    <source>
        <dbReference type="Proteomes" id="UP000183794"/>
    </source>
</evidence>
<feature type="transmembrane region" description="Helical" evidence="1">
    <location>
        <begin position="442"/>
        <end position="466"/>
    </location>
</feature>
<feature type="transmembrane region" description="Helical" evidence="1">
    <location>
        <begin position="514"/>
        <end position="546"/>
    </location>
</feature>
<protein>
    <submittedName>
        <fullName evidence="3">Prophage PSPPH06, tail tape measure protein, TP901 family</fullName>
    </submittedName>
</protein>
<dbReference type="OrthoDB" id="9813585at2"/>
<dbReference type="NCBIfam" id="TIGR01760">
    <property type="entry name" value="tape_meas_TP901"/>
    <property type="match status" value="1"/>
</dbReference>
<evidence type="ECO:0000313" key="3">
    <source>
        <dbReference type="EMBL" id="SGY87880.1"/>
    </source>
</evidence>